<evidence type="ECO:0000313" key="3">
    <source>
        <dbReference type="Proteomes" id="UP001500326"/>
    </source>
</evidence>
<dbReference type="RefSeq" id="WP_344065117.1">
    <property type="nucleotide sequence ID" value="NZ_BAAAOH010000001.1"/>
</dbReference>
<evidence type="ECO:0000259" key="1">
    <source>
        <dbReference type="Pfam" id="PF14534"/>
    </source>
</evidence>
<comment type="caution">
    <text evidence="2">The sequence shown here is derived from an EMBL/GenBank/DDBJ whole genome shotgun (WGS) entry which is preliminary data.</text>
</comment>
<accession>A0ABN2SZE1</accession>
<proteinExistence type="predicted"/>
<dbReference type="InterPro" id="IPR032710">
    <property type="entry name" value="NTF2-like_dom_sf"/>
</dbReference>
<dbReference type="Proteomes" id="UP001500326">
    <property type="component" value="Unassembled WGS sequence"/>
</dbReference>
<name>A0ABN2SZE1_9MICO</name>
<protein>
    <recommendedName>
        <fullName evidence="1">DUF4440 domain-containing protein</fullName>
    </recommendedName>
</protein>
<sequence length="127" mass="14214">MSDDEVLRSLNISVADWEQRGDETAVARFDEILSDDLLFRRANGEVVDKTTFIAGVSPHSPFADRTSEVLSVQVLGKNALVIVMVTTTDPQGVASQFRNVRALTHSDQGWQIRFWFNERWGAPTPAH</sequence>
<evidence type="ECO:0000313" key="2">
    <source>
        <dbReference type="EMBL" id="GAA1995327.1"/>
    </source>
</evidence>
<gene>
    <name evidence="2" type="ORF">GCM10009777_34320</name>
</gene>
<organism evidence="2 3">
    <name type="scientific">Microbacterium pumilum</name>
    <dbReference type="NCBI Taxonomy" id="344165"/>
    <lineage>
        <taxon>Bacteria</taxon>
        <taxon>Bacillati</taxon>
        <taxon>Actinomycetota</taxon>
        <taxon>Actinomycetes</taxon>
        <taxon>Micrococcales</taxon>
        <taxon>Microbacteriaceae</taxon>
        <taxon>Microbacterium</taxon>
    </lineage>
</organism>
<feature type="domain" description="DUF4440" evidence="1">
    <location>
        <begin position="26"/>
        <end position="112"/>
    </location>
</feature>
<dbReference type="InterPro" id="IPR027843">
    <property type="entry name" value="DUF4440"/>
</dbReference>
<dbReference type="Pfam" id="PF14534">
    <property type="entry name" value="DUF4440"/>
    <property type="match status" value="1"/>
</dbReference>
<dbReference type="SUPFAM" id="SSF54427">
    <property type="entry name" value="NTF2-like"/>
    <property type="match status" value="1"/>
</dbReference>
<keyword evidence="3" id="KW-1185">Reference proteome</keyword>
<reference evidence="2 3" key="1">
    <citation type="journal article" date="2019" name="Int. J. Syst. Evol. Microbiol.">
        <title>The Global Catalogue of Microorganisms (GCM) 10K type strain sequencing project: providing services to taxonomists for standard genome sequencing and annotation.</title>
        <authorList>
            <consortium name="The Broad Institute Genomics Platform"/>
            <consortium name="The Broad Institute Genome Sequencing Center for Infectious Disease"/>
            <person name="Wu L."/>
            <person name="Ma J."/>
        </authorList>
    </citation>
    <scope>NUCLEOTIDE SEQUENCE [LARGE SCALE GENOMIC DNA]</scope>
    <source>
        <strain evidence="2 3">JCM 14902</strain>
    </source>
</reference>
<dbReference type="EMBL" id="BAAAOH010000001">
    <property type="protein sequence ID" value="GAA1995327.1"/>
    <property type="molecule type" value="Genomic_DNA"/>
</dbReference>
<dbReference type="Gene3D" id="3.10.450.50">
    <property type="match status" value="1"/>
</dbReference>